<evidence type="ECO:0000313" key="2">
    <source>
        <dbReference type="Proteomes" id="UP001428290"/>
    </source>
</evidence>
<sequence length="36" mass="4085">MMPQTIAVVNNDWALLDLLHDLLLEAGYATTTYLTY</sequence>
<protein>
    <recommendedName>
        <fullName evidence="3">DNA-binding response regulator</fullName>
    </recommendedName>
</protein>
<keyword evidence="2" id="KW-1185">Reference proteome</keyword>
<evidence type="ECO:0008006" key="3">
    <source>
        <dbReference type="Google" id="ProtNLM"/>
    </source>
</evidence>
<accession>A0ABP9X5E1</accession>
<evidence type="ECO:0000313" key="1">
    <source>
        <dbReference type="EMBL" id="GAA5530625.1"/>
    </source>
</evidence>
<organism evidence="1 2">
    <name type="scientific">Herpetosiphon gulosus</name>
    <dbReference type="NCBI Taxonomy" id="1973496"/>
    <lineage>
        <taxon>Bacteria</taxon>
        <taxon>Bacillati</taxon>
        <taxon>Chloroflexota</taxon>
        <taxon>Chloroflexia</taxon>
        <taxon>Herpetosiphonales</taxon>
        <taxon>Herpetosiphonaceae</taxon>
        <taxon>Herpetosiphon</taxon>
    </lineage>
</organism>
<reference evidence="1 2" key="1">
    <citation type="submission" date="2024-02" db="EMBL/GenBank/DDBJ databases">
        <title>Herpetosiphon gulosus NBRC 112829.</title>
        <authorList>
            <person name="Ichikawa N."/>
            <person name="Katano-Makiyama Y."/>
            <person name="Hidaka K."/>
        </authorList>
    </citation>
    <scope>NUCLEOTIDE SEQUENCE [LARGE SCALE GENOMIC DNA]</scope>
    <source>
        <strain evidence="1 2">NBRC 112829</strain>
    </source>
</reference>
<gene>
    <name evidence="1" type="ORF">Hgul01_04445</name>
</gene>
<dbReference type="EMBL" id="BAABRU010000021">
    <property type="protein sequence ID" value="GAA5530625.1"/>
    <property type="molecule type" value="Genomic_DNA"/>
</dbReference>
<dbReference type="Proteomes" id="UP001428290">
    <property type="component" value="Unassembled WGS sequence"/>
</dbReference>
<comment type="caution">
    <text evidence="1">The sequence shown here is derived from an EMBL/GenBank/DDBJ whole genome shotgun (WGS) entry which is preliminary data.</text>
</comment>
<proteinExistence type="predicted"/>
<name>A0ABP9X5E1_9CHLR</name>